<dbReference type="GO" id="GO:0009252">
    <property type="term" value="P:peptidoglycan biosynthetic process"/>
    <property type="evidence" value="ECO:0007669"/>
    <property type="project" value="UniProtKB-KW"/>
</dbReference>
<evidence type="ECO:0008006" key="11">
    <source>
        <dbReference type="Google" id="ProtNLM"/>
    </source>
</evidence>
<dbReference type="Proteomes" id="UP000034054">
    <property type="component" value="Unassembled WGS sequence"/>
</dbReference>
<feature type="transmembrane region" description="Helical" evidence="8">
    <location>
        <begin position="12"/>
        <end position="32"/>
    </location>
</feature>
<dbReference type="GO" id="GO:0015648">
    <property type="term" value="F:lipid-linked peptidoglycan transporter activity"/>
    <property type="evidence" value="ECO:0007669"/>
    <property type="project" value="TreeGrafter"/>
</dbReference>
<protein>
    <recommendedName>
        <fullName evidence="11">Integral membrane protein MviN</fullName>
    </recommendedName>
</protein>
<feature type="transmembrane region" description="Helical" evidence="8">
    <location>
        <begin position="98"/>
        <end position="121"/>
    </location>
</feature>
<keyword evidence="2" id="KW-1003">Cell membrane</keyword>
<comment type="subcellular location">
    <subcellularLocation>
        <location evidence="1">Cell membrane</location>
        <topology evidence="1">Multi-pass membrane protein</topology>
    </subcellularLocation>
</comment>
<comment type="caution">
    <text evidence="9">The sequence shown here is derived from an EMBL/GenBank/DDBJ whole genome shotgun (WGS) entry which is preliminary data.</text>
</comment>
<evidence type="ECO:0000256" key="1">
    <source>
        <dbReference type="ARBA" id="ARBA00004651"/>
    </source>
</evidence>
<dbReference type="InterPro" id="IPR004268">
    <property type="entry name" value="MurJ"/>
</dbReference>
<feature type="transmembrane region" description="Helical" evidence="8">
    <location>
        <begin position="59"/>
        <end position="78"/>
    </location>
</feature>
<feature type="transmembrane region" description="Helical" evidence="8">
    <location>
        <begin position="165"/>
        <end position="187"/>
    </location>
</feature>
<dbReference type="PRINTS" id="PR01806">
    <property type="entry name" value="VIRFACTRMVIN"/>
</dbReference>
<keyword evidence="6 8" id="KW-1133">Transmembrane helix</keyword>
<dbReference type="PANTHER" id="PTHR47019:SF1">
    <property type="entry name" value="LIPID II FLIPPASE MURJ"/>
    <property type="match status" value="1"/>
</dbReference>
<keyword evidence="4" id="KW-0133">Cell shape</keyword>
<evidence type="ECO:0000256" key="5">
    <source>
        <dbReference type="ARBA" id="ARBA00022984"/>
    </source>
</evidence>
<reference evidence="9 10" key="1">
    <citation type="journal article" date="2015" name="Nature">
        <title>rRNA introns, odd ribosomes, and small enigmatic genomes across a large radiation of phyla.</title>
        <authorList>
            <person name="Brown C.T."/>
            <person name="Hug L.A."/>
            <person name="Thomas B.C."/>
            <person name="Sharon I."/>
            <person name="Castelle C.J."/>
            <person name="Singh A."/>
            <person name="Wilkins M.J."/>
            <person name="Williams K.H."/>
            <person name="Banfield J.F."/>
        </authorList>
    </citation>
    <scope>NUCLEOTIDE SEQUENCE [LARGE SCALE GENOMIC DNA]</scope>
</reference>
<evidence type="ECO:0000313" key="9">
    <source>
        <dbReference type="EMBL" id="KKW31420.1"/>
    </source>
</evidence>
<evidence type="ECO:0000313" key="10">
    <source>
        <dbReference type="Proteomes" id="UP000034054"/>
    </source>
</evidence>
<feature type="transmembrane region" description="Helical" evidence="8">
    <location>
        <begin position="141"/>
        <end position="158"/>
    </location>
</feature>
<proteinExistence type="predicted"/>
<evidence type="ECO:0000256" key="6">
    <source>
        <dbReference type="ARBA" id="ARBA00022989"/>
    </source>
</evidence>
<dbReference type="GO" id="GO:0005886">
    <property type="term" value="C:plasma membrane"/>
    <property type="evidence" value="ECO:0007669"/>
    <property type="project" value="UniProtKB-SubCell"/>
</dbReference>
<dbReference type="EMBL" id="LCRH01000058">
    <property type="protein sequence ID" value="KKW31420.1"/>
    <property type="molecule type" value="Genomic_DNA"/>
</dbReference>
<dbReference type="InterPro" id="IPR051050">
    <property type="entry name" value="Lipid_II_flippase_MurJ/MviN"/>
</dbReference>
<evidence type="ECO:0000256" key="7">
    <source>
        <dbReference type="ARBA" id="ARBA00023136"/>
    </source>
</evidence>
<dbReference type="PANTHER" id="PTHR47019">
    <property type="entry name" value="LIPID II FLIPPASE MURJ"/>
    <property type="match status" value="1"/>
</dbReference>
<dbReference type="Pfam" id="PF03023">
    <property type="entry name" value="MurJ"/>
    <property type="match status" value="1"/>
</dbReference>
<evidence type="ECO:0000256" key="2">
    <source>
        <dbReference type="ARBA" id="ARBA00022475"/>
    </source>
</evidence>
<feature type="non-terminal residue" evidence="9">
    <location>
        <position position="243"/>
    </location>
</feature>
<name>A0A0G1XKL2_9BACT</name>
<keyword evidence="3 8" id="KW-0812">Transmembrane</keyword>
<evidence type="ECO:0000256" key="3">
    <source>
        <dbReference type="ARBA" id="ARBA00022692"/>
    </source>
</evidence>
<keyword evidence="7 8" id="KW-0472">Membrane</keyword>
<dbReference type="GO" id="GO:0008360">
    <property type="term" value="P:regulation of cell shape"/>
    <property type="evidence" value="ECO:0007669"/>
    <property type="project" value="UniProtKB-KW"/>
</dbReference>
<sequence length="243" mass="26909">MLKFFQRESKTIIGAATIVGVFSFASRVFGLIRDRILAGAFGAGDTLDVYYAAFKIPDVVFQLIVVGALSASFIPLFLSHYHKPLGKARAWEFTNNALHLIGGMTILVSIGLVLFAEPLAALVAPGFHEAKQLRVADFMRVMFLGQILLAISMIYGSVLQSLKKFLLFSLAPIFYNVGIIMGALLLVEQLGAIGLAWGVVLGAFLHLVVQMFGVWESGYRYRWTFKPRAEDMREMIRLMGPRT</sequence>
<accession>A0A0G1XKL2</accession>
<keyword evidence="5" id="KW-0573">Peptidoglycan synthesis</keyword>
<evidence type="ECO:0000256" key="4">
    <source>
        <dbReference type="ARBA" id="ARBA00022960"/>
    </source>
</evidence>
<organism evidence="9 10">
    <name type="scientific">Candidatus Uhrbacteria bacterium GW2011_GWA2_52_8d</name>
    <dbReference type="NCBI Taxonomy" id="1618979"/>
    <lineage>
        <taxon>Bacteria</taxon>
        <taxon>Candidatus Uhriibacteriota</taxon>
    </lineage>
</organism>
<evidence type="ECO:0000256" key="8">
    <source>
        <dbReference type="SAM" id="Phobius"/>
    </source>
</evidence>
<dbReference type="AlphaFoldDB" id="A0A0G1XKL2"/>
<gene>
    <name evidence="9" type="ORF">UY76_C0058G0013</name>
</gene>
<feature type="transmembrane region" description="Helical" evidence="8">
    <location>
        <begin position="193"/>
        <end position="215"/>
    </location>
</feature>
<dbReference type="GO" id="GO:0034204">
    <property type="term" value="P:lipid translocation"/>
    <property type="evidence" value="ECO:0007669"/>
    <property type="project" value="TreeGrafter"/>
</dbReference>